<comment type="similarity">
    <text evidence="5">Belongs to the Msh homeobox family.</text>
</comment>
<evidence type="ECO:0000256" key="9">
    <source>
        <dbReference type="SAM" id="MobiDB-lite"/>
    </source>
</evidence>
<gene>
    <name evidence="11" type="ORF">BN2614_LOCUS1</name>
</gene>
<dbReference type="Pfam" id="PF00046">
    <property type="entry name" value="Homeodomain"/>
    <property type="match status" value="1"/>
</dbReference>
<evidence type="ECO:0000256" key="6">
    <source>
        <dbReference type="ARBA" id="ARBA00039539"/>
    </source>
</evidence>
<dbReference type="CDD" id="cd00086">
    <property type="entry name" value="homeodomain"/>
    <property type="match status" value="1"/>
</dbReference>
<reference evidence="11 12" key="1">
    <citation type="submission" date="2018-10" db="EMBL/GenBank/DDBJ databases">
        <authorList>
            <person name="Ekblom R."/>
            <person name="Jareborg N."/>
        </authorList>
    </citation>
    <scope>NUCLEOTIDE SEQUENCE [LARGE SCALE GENOMIC DNA]</scope>
    <source>
        <tissue evidence="11">Muscle</tissue>
    </source>
</reference>
<feature type="DNA-binding region" description="Homeobox" evidence="7">
    <location>
        <begin position="113"/>
        <end position="172"/>
    </location>
</feature>
<evidence type="ECO:0000313" key="12">
    <source>
        <dbReference type="Proteomes" id="UP000269945"/>
    </source>
</evidence>
<evidence type="ECO:0000256" key="1">
    <source>
        <dbReference type="ARBA" id="ARBA00004123"/>
    </source>
</evidence>
<dbReference type="GO" id="GO:0005634">
    <property type="term" value="C:nucleus"/>
    <property type="evidence" value="ECO:0007669"/>
    <property type="project" value="UniProtKB-SubCell"/>
</dbReference>
<dbReference type="Gene3D" id="1.10.10.60">
    <property type="entry name" value="Homeodomain-like"/>
    <property type="match status" value="1"/>
</dbReference>
<proteinExistence type="inferred from homology"/>
<comment type="function">
    <text evidence="4">Acts as a transcriptional regulator in bone development. Represses the ALPL promoter activity and antagonizes the stimulatory effect of DLX5 on ALPL expression during osteoblast differentiation. Probable morphogenetic role. May play a role in limb-pattern formation. In osteoblasts, suppresses transcription driven by the osteocalcin FGF response element (OCFRE). Binds to the homeodomain-response element of the ALPL promoter.</text>
</comment>
<dbReference type="InterPro" id="IPR001356">
    <property type="entry name" value="HD"/>
</dbReference>
<keyword evidence="12" id="KW-1185">Reference proteome</keyword>
<evidence type="ECO:0000259" key="10">
    <source>
        <dbReference type="PROSITE" id="PS50071"/>
    </source>
</evidence>
<dbReference type="PANTHER" id="PTHR24338:SF10">
    <property type="entry name" value="HOMEOBOX PROTEIN MSX-2"/>
    <property type="match status" value="1"/>
</dbReference>
<feature type="compositionally biased region" description="Pro residues" evidence="9">
    <location>
        <begin position="52"/>
        <end position="63"/>
    </location>
</feature>
<dbReference type="GO" id="GO:0000981">
    <property type="term" value="F:DNA-binding transcription factor activity, RNA polymerase II-specific"/>
    <property type="evidence" value="ECO:0007669"/>
    <property type="project" value="TreeGrafter"/>
</dbReference>
<dbReference type="GO" id="GO:0048598">
    <property type="term" value="P:embryonic morphogenesis"/>
    <property type="evidence" value="ECO:0007669"/>
    <property type="project" value="TreeGrafter"/>
</dbReference>
<dbReference type="PROSITE" id="PS50071">
    <property type="entry name" value="HOMEOBOX_2"/>
    <property type="match status" value="1"/>
</dbReference>
<dbReference type="InterPro" id="IPR009057">
    <property type="entry name" value="Homeodomain-like_sf"/>
</dbReference>
<feature type="region of interest" description="Disordered" evidence="9">
    <location>
        <begin position="1"/>
        <end position="114"/>
    </location>
</feature>
<evidence type="ECO:0000256" key="4">
    <source>
        <dbReference type="ARBA" id="ARBA00037737"/>
    </source>
</evidence>
<keyword evidence="7 8" id="KW-0238">DNA-binding</keyword>
<evidence type="ECO:0000256" key="8">
    <source>
        <dbReference type="RuleBase" id="RU000682"/>
    </source>
</evidence>
<keyword evidence="3" id="KW-0678">Repressor</keyword>
<evidence type="ECO:0000256" key="2">
    <source>
        <dbReference type="ARBA" id="ARBA00022473"/>
    </source>
</evidence>
<evidence type="ECO:0000256" key="3">
    <source>
        <dbReference type="ARBA" id="ARBA00022491"/>
    </source>
</evidence>
<dbReference type="Proteomes" id="UP000269945">
    <property type="component" value="Unassembled WGS sequence"/>
</dbReference>
<dbReference type="GO" id="GO:0000977">
    <property type="term" value="F:RNA polymerase II transcription regulatory region sequence-specific DNA binding"/>
    <property type="evidence" value="ECO:0007669"/>
    <property type="project" value="TreeGrafter"/>
</dbReference>
<comment type="caution">
    <text evidence="11">The sequence shown here is derived from an EMBL/GenBank/DDBJ whole genome shotgun (WGS) entry which is preliminary data.</text>
</comment>
<dbReference type="PANTHER" id="PTHR24338">
    <property type="entry name" value="HOMEOBOX PROTEIN MSX"/>
    <property type="match status" value="1"/>
</dbReference>
<dbReference type="SMART" id="SM00389">
    <property type="entry name" value="HOX"/>
    <property type="match status" value="1"/>
</dbReference>
<dbReference type="InterPro" id="IPR050674">
    <property type="entry name" value="Msh_Homeobox_Regulators"/>
</dbReference>
<dbReference type="EMBL" id="CYRY02045667">
    <property type="protein sequence ID" value="VCX41184.1"/>
    <property type="molecule type" value="Genomic_DNA"/>
</dbReference>
<keyword evidence="7 8" id="KW-0539">Nucleus</keyword>
<dbReference type="SUPFAM" id="SSF46689">
    <property type="entry name" value="Homeodomain-like"/>
    <property type="match status" value="1"/>
</dbReference>
<feature type="domain" description="Homeobox" evidence="10">
    <location>
        <begin position="111"/>
        <end position="171"/>
    </location>
</feature>
<dbReference type="AlphaFoldDB" id="A0A9X9MB20"/>
<evidence type="ECO:0000256" key="7">
    <source>
        <dbReference type="PROSITE-ProRule" id="PRU00108"/>
    </source>
</evidence>
<organism evidence="11 12">
    <name type="scientific">Gulo gulo</name>
    <name type="common">Wolverine</name>
    <name type="synonym">Gluton</name>
    <dbReference type="NCBI Taxonomy" id="48420"/>
    <lineage>
        <taxon>Eukaryota</taxon>
        <taxon>Metazoa</taxon>
        <taxon>Chordata</taxon>
        <taxon>Craniata</taxon>
        <taxon>Vertebrata</taxon>
        <taxon>Euteleostomi</taxon>
        <taxon>Mammalia</taxon>
        <taxon>Eutheria</taxon>
        <taxon>Laurasiatheria</taxon>
        <taxon>Carnivora</taxon>
        <taxon>Caniformia</taxon>
        <taxon>Musteloidea</taxon>
        <taxon>Mustelidae</taxon>
        <taxon>Guloninae</taxon>
        <taxon>Gulo</taxon>
    </lineage>
</organism>
<sequence length="215" mass="23860">MVARLGRGLGERRGWWRSATWRSPACPSAGGTHAHTEQEAAQGGVPTARQAKPPPPPSPPHPTGPLGKPLETASVKSENSGDRAASMQEPGRYCPRPRHRSPTTCSLQKHETDQKLRTPLTKAQLLALEHKLRGKQHFSIVQRTELSRAPNLTETQVKIWFQNQRATAKRLQEAELEKLKTAAQPMLPALWLRPPFPHHFVPVSSIHIQGVLPFP</sequence>
<keyword evidence="2" id="KW-0217">Developmental protein</keyword>
<evidence type="ECO:0000256" key="5">
    <source>
        <dbReference type="ARBA" id="ARBA00038425"/>
    </source>
</evidence>
<keyword evidence="7 8" id="KW-0371">Homeobox</keyword>
<comment type="subcellular location">
    <subcellularLocation>
        <location evidence="1 7 8">Nucleus</location>
    </subcellularLocation>
</comment>
<evidence type="ECO:0000313" key="11">
    <source>
        <dbReference type="EMBL" id="VCX41184.1"/>
    </source>
</evidence>
<protein>
    <recommendedName>
        <fullName evidence="6">Homeobox protein MSX-2</fullName>
    </recommendedName>
</protein>
<name>A0A9X9MB20_GULGU</name>
<accession>A0A9X9MB20</accession>